<name>A0A4D8QAJ6_AZOBR</name>
<sequence>MPRIAPQHANDPWRPLRAWPDTCLVQWGGKGVVLSESGSYGTAFFEAFPNDGSGGYLRGEGKTVEEAEADCFSQWQRQHACHTTGGHRWTRARRLKPRDDPRDDGAGSGSHSRRGRRLGARVHTYTNGGCFCLKCGAFATAMAEVVELGAWKAPFSVSELETIADGGLRQEPWERRDPVRWAKYRRRLALRAKLHGLKLPDPNHPAHALAPDADPFEDDVYCMACREAVVRFYAKEHLRLRDEASAQGASIGGFFDGLHLASFHRDAVSMGLLPAE</sequence>
<proteinExistence type="predicted"/>
<feature type="region of interest" description="Disordered" evidence="1">
    <location>
        <begin position="86"/>
        <end position="117"/>
    </location>
</feature>
<protein>
    <submittedName>
        <fullName evidence="2">Uncharacterized protein</fullName>
    </submittedName>
</protein>
<dbReference type="AlphaFoldDB" id="A0A4D8QAJ6"/>
<geneLocation type="plasmid" evidence="2 3">
    <name>p6</name>
</geneLocation>
<keyword evidence="2" id="KW-0614">Plasmid</keyword>
<organism evidence="2 3">
    <name type="scientific">Azospirillum brasilense</name>
    <dbReference type="NCBI Taxonomy" id="192"/>
    <lineage>
        <taxon>Bacteria</taxon>
        <taxon>Pseudomonadati</taxon>
        <taxon>Pseudomonadota</taxon>
        <taxon>Alphaproteobacteria</taxon>
        <taxon>Rhodospirillales</taxon>
        <taxon>Azospirillaceae</taxon>
        <taxon>Azospirillum</taxon>
    </lineage>
</organism>
<dbReference type="EMBL" id="CP032336">
    <property type="protein sequence ID" value="QCO07288.1"/>
    <property type="molecule type" value="Genomic_DNA"/>
</dbReference>
<reference evidence="2 3" key="1">
    <citation type="submission" date="2018-09" db="EMBL/GenBank/DDBJ databases">
        <title>Whole genome based analysis of evolution and adaptive divergence in Indian and Brazilian strains of Azospirillum brasilense.</title>
        <authorList>
            <person name="Singh C."/>
            <person name="Tripathi A.K."/>
        </authorList>
    </citation>
    <scope>NUCLEOTIDE SEQUENCE [LARGE SCALE GENOMIC DNA]</scope>
    <source>
        <strain evidence="2 3">MTCC4036</strain>
        <plasmid evidence="2 3">p6</plasmid>
    </source>
</reference>
<evidence type="ECO:0000313" key="2">
    <source>
        <dbReference type="EMBL" id="QCO07288.1"/>
    </source>
</evidence>
<evidence type="ECO:0000256" key="1">
    <source>
        <dbReference type="SAM" id="MobiDB-lite"/>
    </source>
</evidence>
<gene>
    <name evidence="2" type="ORF">D3867_36010</name>
</gene>
<accession>A0A4D8QAJ6</accession>
<evidence type="ECO:0000313" key="3">
    <source>
        <dbReference type="Proteomes" id="UP000298596"/>
    </source>
</evidence>
<dbReference type="Proteomes" id="UP000298596">
    <property type="component" value="Plasmid p6"/>
</dbReference>